<comment type="subcellular location">
    <subcellularLocation>
        <location evidence="1">Cell membrane</location>
        <topology evidence="1">Single-pass membrane protein</topology>
    </subcellularLocation>
</comment>
<dbReference type="GO" id="GO:0008556">
    <property type="term" value="F:P-type potassium transmembrane transporter activity"/>
    <property type="evidence" value="ECO:0007669"/>
    <property type="project" value="InterPro"/>
</dbReference>
<keyword evidence="1" id="KW-0630">Potassium</keyword>
<dbReference type="Proteomes" id="UP000235584">
    <property type="component" value="Chromosome"/>
</dbReference>
<dbReference type="PANTHER" id="PTHR30042">
    <property type="entry name" value="POTASSIUM-TRANSPORTING ATPASE C CHAIN"/>
    <property type="match status" value="1"/>
</dbReference>
<comment type="function">
    <text evidence="1">Part of the high-affinity ATP-driven potassium transport (or Kdp) system, which catalyzes the hydrolysis of ATP coupled with the electrogenic transport of potassium into the cytoplasm. This subunit acts as a catalytic chaperone that increases the ATP-binding affinity of the ATP-hydrolyzing subunit KdpB by the formation of a transient KdpB/KdpC/ATP ternary complex.</text>
</comment>
<reference evidence="2 3" key="1">
    <citation type="submission" date="2018-01" db="EMBL/GenBank/DDBJ databases">
        <title>Complete genome sequence of Bacteriovorax stolpii DSM12778.</title>
        <authorList>
            <person name="Tang B."/>
            <person name="Chang J."/>
        </authorList>
    </citation>
    <scope>NUCLEOTIDE SEQUENCE [LARGE SCALE GENOMIC DNA]</scope>
    <source>
        <strain evidence="2 3">DSM 12778</strain>
    </source>
</reference>
<dbReference type="NCBIfam" id="NF001454">
    <property type="entry name" value="PRK00315.1"/>
    <property type="match status" value="1"/>
</dbReference>
<dbReference type="NCBIfam" id="TIGR00681">
    <property type="entry name" value="kdpC"/>
    <property type="match status" value="1"/>
</dbReference>
<evidence type="ECO:0000313" key="2">
    <source>
        <dbReference type="EMBL" id="AUN97294.1"/>
    </source>
</evidence>
<keyword evidence="1" id="KW-0812">Transmembrane</keyword>
<dbReference type="HAMAP" id="MF_00276">
    <property type="entry name" value="KdpC"/>
    <property type="match status" value="1"/>
</dbReference>
<dbReference type="GO" id="GO:0005524">
    <property type="term" value="F:ATP binding"/>
    <property type="evidence" value="ECO:0007669"/>
    <property type="project" value="UniProtKB-UniRule"/>
</dbReference>
<keyword evidence="1" id="KW-0406">Ion transport</keyword>
<comment type="subunit">
    <text evidence="1">The system is composed of three essential subunits: KdpA, KdpB and KdpC.</text>
</comment>
<dbReference type="RefSeq" id="WP_102242589.1">
    <property type="nucleotide sequence ID" value="NZ_CP025704.1"/>
</dbReference>
<dbReference type="AlphaFoldDB" id="A0A2K9NRB9"/>
<gene>
    <name evidence="1" type="primary">kdpC</name>
    <name evidence="2" type="ORF">C0V70_04040</name>
</gene>
<dbReference type="Pfam" id="PF02669">
    <property type="entry name" value="KdpC"/>
    <property type="match status" value="1"/>
</dbReference>
<dbReference type="KEGG" id="bsto:C0V70_04040"/>
<keyword evidence="1" id="KW-0472">Membrane</keyword>
<protein>
    <recommendedName>
        <fullName evidence="1">Potassium-transporting ATPase KdpC subunit</fullName>
    </recommendedName>
    <alternativeName>
        <fullName evidence="1">ATP phosphohydrolase [potassium-transporting] C chain</fullName>
    </alternativeName>
    <alternativeName>
        <fullName evidence="1">Potassium-binding and translocating subunit C</fullName>
    </alternativeName>
    <alternativeName>
        <fullName evidence="1">Potassium-translocating ATPase C chain</fullName>
    </alternativeName>
</protein>
<proteinExistence type="inferred from homology"/>
<comment type="similarity">
    <text evidence="1">Belongs to the KdpC family.</text>
</comment>
<keyword evidence="3" id="KW-1185">Reference proteome</keyword>
<name>A0A2K9NRB9_BACTC</name>
<organism evidence="2 3">
    <name type="scientific">Bacteriovorax stolpii</name>
    <name type="common">Bdellovibrio stolpii</name>
    <dbReference type="NCBI Taxonomy" id="960"/>
    <lineage>
        <taxon>Bacteria</taxon>
        <taxon>Pseudomonadati</taxon>
        <taxon>Bdellovibrionota</taxon>
        <taxon>Bacteriovoracia</taxon>
        <taxon>Bacteriovoracales</taxon>
        <taxon>Bacteriovoracaceae</taxon>
        <taxon>Bacteriovorax</taxon>
    </lineage>
</organism>
<keyword evidence="1" id="KW-1133">Transmembrane helix</keyword>
<dbReference type="OrthoDB" id="9788285at2"/>
<dbReference type="PANTHER" id="PTHR30042:SF2">
    <property type="entry name" value="POTASSIUM-TRANSPORTING ATPASE KDPC SUBUNIT"/>
    <property type="match status" value="1"/>
</dbReference>
<dbReference type="InterPro" id="IPR003820">
    <property type="entry name" value="KdpC"/>
</dbReference>
<keyword evidence="1" id="KW-0547">Nucleotide-binding</keyword>
<dbReference type="EMBL" id="CP025704">
    <property type="protein sequence ID" value="AUN97294.1"/>
    <property type="molecule type" value="Genomic_DNA"/>
</dbReference>
<keyword evidence="1" id="KW-0067">ATP-binding</keyword>
<evidence type="ECO:0000313" key="3">
    <source>
        <dbReference type="Proteomes" id="UP000235584"/>
    </source>
</evidence>
<evidence type="ECO:0000256" key="1">
    <source>
        <dbReference type="HAMAP-Rule" id="MF_00276"/>
    </source>
</evidence>
<keyword evidence="1" id="KW-1003">Cell membrane</keyword>
<accession>A0A2K9NRB9</accession>
<keyword evidence="1" id="KW-0633">Potassium transport</keyword>
<dbReference type="PIRSF" id="PIRSF001296">
    <property type="entry name" value="K_ATPase_KdpC"/>
    <property type="match status" value="1"/>
</dbReference>
<sequence>MKLIRQSILCFAVMTVILGGVYPAVVMGIAQTFFHDKANGSFLSVDHQKVGSELIAQEFTQEKFFWARPSAAGYNGSASTGSNYALINKDHQKAVAERKAQGLDFDLLTTSGSGLDPHITPRAAYLQVPRIAKSRGIDEDALNQMVKDAIEERQFGLLGEERVNVLLLNMKLENIIDER</sequence>
<keyword evidence="1" id="KW-0813">Transport</keyword>
<dbReference type="GO" id="GO:0005886">
    <property type="term" value="C:plasma membrane"/>
    <property type="evidence" value="ECO:0007669"/>
    <property type="project" value="UniProtKB-SubCell"/>
</dbReference>